<comment type="caution">
    <text evidence="1">The sequence shown here is derived from an EMBL/GenBank/DDBJ whole genome shotgun (WGS) entry which is preliminary data.</text>
</comment>
<dbReference type="EMBL" id="PZKL01000060">
    <property type="protein sequence ID" value="PTH78254.1"/>
    <property type="molecule type" value="Genomic_DNA"/>
</dbReference>
<organism evidence="1 2">
    <name type="scientific">Aeromonas veronii</name>
    <dbReference type="NCBI Taxonomy" id="654"/>
    <lineage>
        <taxon>Bacteria</taxon>
        <taxon>Pseudomonadati</taxon>
        <taxon>Pseudomonadota</taxon>
        <taxon>Gammaproteobacteria</taxon>
        <taxon>Aeromonadales</taxon>
        <taxon>Aeromonadaceae</taxon>
        <taxon>Aeromonas</taxon>
    </lineage>
</organism>
<accession>A0A2T4MUH0</accession>
<dbReference type="AlphaFoldDB" id="A0A2T4MUH0"/>
<protein>
    <submittedName>
        <fullName evidence="1">Uncharacterized protein</fullName>
    </submittedName>
</protein>
<dbReference type="Proteomes" id="UP000241986">
    <property type="component" value="Unassembled WGS sequence"/>
</dbReference>
<evidence type="ECO:0000313" key="1">
    <source>
        <dbReference type="EMBL" id="PTH78254.1"/>
    </source>
</evidence>
<sequence>MMSGVGWVFCLETKQSHLLAPPGVAEKIPESTKKLLNLVEITQAGHLPFILELGWPYPLLYISSFGKKTKDLINSLRISHSSSALVCCSDDGINATNRVLHIIDIEVAVELSKRIAELSKADGTLFNNVITSLANGRMTPSDASAALKDNQTVIDLIRLCPVDPHQRLALLRLVRKL</sequence>
<gene>
    <name evidence="1" type="ORF">DAA48_25980</name>
</gene>
<proteinExistence type="predicted"/>
<reference evidence="1 2" key="1">
    <citation type="submission" date="2018-03" db="EMBL/GenBank/DDBJ databases">
        <title>Aeromonas veronii whole genome sequencing and analysis.</title>
        <authorList>
            <person name="Xie H."/>
            <person name="Liu T."/>
            <person name="Wang K."/>
        </authorList>
    </citation>
    <scope>NUCLEOTIDE SEQUENCE [LARGE SCALE GENOMIC DNA]</scope>
    <source>
        <strain evidence="1 2">XH.VA.1</strain>
    </source>
</reference>
<name>A0A2T4MUH0_AERVE</name>
<evidence type="ECO:0000313" key="2">
    <source>
        <dbReference type="Proteomes" id="UP000241986"/>
    </source>
</evidence>